<dbReference type="Proteomes" id="UP000199537">
    <property type="component" value="Unassembled WGS sequence"/>
</dbReference>
<dbReference type="PROSITE" id="PS01317">
    <property type="entry name" value="SSRP"/>
    <property type="match status" value="1"/>
</dbReference>
<evidence type="ECO:0000256" key="2">
    <source>
        <dbReference type="ARBA" id="ARBA00022884"/>
    </source>
</evidence>
<keyword evidence="2 3" id="KW-0694">RNA-binding</keyword>
<reference evidence="5" key="1">
    <citation type="submission" date="2016-10" db="EMBL/GenBank/DDBJ databases">
        <authorList>
            <person name="Varghese N."/>
            <person name="Submissions S."/>
        </authorList>
    </citation>
    <scope>NUCLEOTIDE SEQUENCE [LARGE SCALE GENOMIC DNA]</scope>
    <source>
        <strain evidence="5">DSM 14807</strain>
    </source>
</reference>
<comment type="similarity">
    <text evidence="3">Belongs to the SmpB family.</text>
</comment>
<dbReference type="Gene3D" id="2.40.280.10">
    <property type="match status" value="1"/>
</dbReference>
<proteinExistence type="inferred from homology"/>
<dbReference type="RefSeq" id="WP_092460163.1">
    <property type="nucleotide sequence ID" value="NZ_FPCJ01000001.1"/>
</dbReference>
<dbReference type="GO" id="GO:0070929">
    <property type="term" value="P:trans-translation"/>
    <property type="evidence" value="ECO:0007669"/>
    <property type="project" value="UniProtKB-UniRule"/>
</dbReference>
<sequence>MEISNRSAWFNYEIKDRYIAGMVLTGSEIKSIREGKVSFNDSFCYFQGDELFVKNLHIAEYKNATYSNHDPLRERKLLLQKRELRKLKNAVQEKGYTIVPLRIFINEKGWAKMEIALVRGKKIYDKRETIKQREAQQEIMRRWKR</sequence>
<dbReference type="InterPro" id="IPR000037">
    <property type="entry name" value="SsrA-bd_prot"/>
</dbReference>
<dbReference type="PANTHER" id="PTHR30308">
    <property type="entry name" value="TMRNA-BINDING COMPONENT OF TRANS-TRANSLATION TAGGING COMPLEX"/>
    <property type="match status" value="1"/>
</dbReference>
<dbReference type="CDD" id="cd09294">
    <property type="entry name" value="SmpB"/>
    <property type="match status" value="1"/>
</dbReference>
<dbReference type="Pfam" id="PF01668">
    <property type="entry name" value="SmpB"/>
    <property type="match status" value="1"/>
</dbReference>
<dbReference type="GO" id="GO:0003723">
    <property type="term" value="F:RNA binding"/>
    <property type="evidence" value="ECO:0007669"/>
    <property type="project" value="UniProtKB-UniRule"/>
</dbReference>
<dbReference type="InterPro" id="IPR020081">
    <property type="entry name" value="SsrA-bd_prot_CS"/>
</dbReference>
<dbReference type="PANTHER" id="PTHR30308:SF2">
    <property type="entry name" value="SSRA-BINDING PROTEIN"/>
    <property type="match status" value="1"/>
</dbReference>
<protein>
    <recommendedName>
        <fullName evidence="3">SsrA-binding protein</fullName>
    </recommendedName>
    <alternativeName>
        <fullName evidence="3">Small protein B</fullName>
    </alternativeName>
</protein>
<dbReference type="SUPFAM" id="SSF74982">
    <property type="entry name" value="Small protein B (SmpB)"/>
    <property type="match status" value="1"/>
</dbReference>
<organism evidence="4 5">
    <name type="scientific">Thermoflavifilum thermophilum</name>
    <dbReference type="NCBI Taxonomy" id="1393122"/>
    <lineage>
        <taxon>Bacteria</taxon>
        <taxon>Pseudomonadati</taxon>
        <taxon>Bacteroidota</taxon>
        <taxon>Chitinophagia</taxon>
        <taxon>Chitinophagales</taxon>
        <taxon>Chitinophagaceae</taxon>
        <taxon>Thermoflavifilum</taxon>
    </lineage>
</organism>
<dbReference type="OrthoDB" id="9805462at2"/>
<gene>
    <name evidence="3" type="primary">smpB</name>
    <name evidence="4" type="ORF">SAMN05660895_1985</name>
</gene>
<comment type="subcellular location">
    <subcellularLocation>
        <location evidence="3">Cytoplasm</location>
    </subcellularLocation>
    <text evidence="3">The tmRNA-SmpB complex associates with stalled 70S ribosomes.</text>
</comment>
<evidence type="ECO:0000313" key="4">
    <source>
        <dbReference type="EMBL" id="SFV34383.1"/>
    </source>
</evidence>
<evidence type="ECO:0000256" key="3">
    <source>
        <dbReference type="HAMAP-Rule" id="MF_00023"/>
    </source>
</evidence>
<comment type="function">
    <text evidence="3">Required for rescue of stalled ribosomes mediated by trans-translation. Binds to transfer-messenger RNA (tmRNA), required for stable association of tmRNA with ribosomes. tmRNA and SmpB together mimic tRNA shape, replacing the anticodon stem-loop with SmpB. tmRNA is encoded by the ssrA gene; the 2 termini fold to resemble tRNA(Ala) and it encodes a 'tag peptide', a short internal open reading frame. During trans-translation Ala-aminoacylated tmRNA acts like a tRNA, entering the A-site of stalled ribosomes, displacing the stalled mRNA. The ribosome then switches to translate the ORF on the tmRNA; the nascent peptide is terminated with the 'tag peptide' encoded by the tmRNA and targeted for degradation. The ribosome is freed to recommence translation, which seems to be the essential function of trans-translation.</text>
</comment>
<keyword evidence="1 3" id="KW-0963">Cytoplasm</keyword>
<evidence type="ECO:0000313" key="5">
    <source>
        <dbReference type="Proteomes" id="UP000199537"/>
    </source>
</evidence>
<dbReference type="STRING" id="1393122.SAMN05660895_1985"/>
<dbReference type="HAMAP" id="MF_00023">
    <property type="entry name" value="SmpB"/>
    <property type="match status" value="1"/>
</dbReference>
<name>A0A1I7NIA0_9BACT</name>
<dbReference type="GO" id="GO:0005829">
    <property type="term" value="C:cytosol"/>
    <property type="evidence" value="ECO:0007669"/>
    <property type="project" value="TreeGrafter"/>
</dbReference>
<dbReference type="InterPro" id="IPR023620">
    <property type="entry name" value="SmpB"/>
</dbReference>
<dbReference type="NCBIfam" id="NF003843">
    <property type="entry name" value="PRK05422.1"/>
    <property type="match status" value="1"/>
</dbReference>
<dbReference type="AlphaFoldDB" id="A0A1I7NIA0"/>
<keyword evidence="5" id="KW-1185">Reference proteome</keyword>
<accession>A0A1I7NIA0</accession>
<dbReference type="EMBL" id="FPCJ01000001">
    <property type="protein sequence ID" value="SFV34383.1"/>
    <property type="molecule type" value="Genomic_DNA"/>
</dbReference>
<dbReference type="NCBIfam" id="TIGR00086">
    <property type="entry name" value="smpB"/>
    <property type="match status" value="1"/>
</dbReference>
<evidence type="ECO:0000256" key="1">
    <source>
        <dbReference type="ARBA" id="ARBA00022490"/>
    </source>
</evidence>
<dbReference type="GO" id="GO:0070930">
    <property type="term" value="P:trans-translation-dependent protein tagging"/>
    <property type="evidence" value="ECO:0007669"/>
    <property type="project" value="TreeGrafter"/>
</dbReference>